<dbReference type="CDD" id="cd16980">
    <property type="entry name" value="VHS_Lsb5"/>
    <property type="match status" value="1"/>
</dbReference>
<feature type="compositionally biased region" description="Acidic residues" evidence="4">
    <location>
        <begin position="223"/>
        <end position="233"/>
    </location>
</feature>
<dbReference type="Gene3D" id="1.25.40.90">
    <property type="match status" value="1"/>
</dbReference>
<dbReference type="GO" id="GO:0015031">
    <property type="term" value="P:protein transport"/>
    <property type="evidence" value="ECO:0007669"/>
    <property type="project" value="UniProtKB-KW"/>
</dbReference>
<dbReference type="InterPro" id="IPR008942">
    <property type="entry name" value="ENTH_VHS"/>
</dbReference>
<reference evidence="7 8" key="3">
    <citation type="journal article" date="2017" name="Mol. Plant Pathol.">
        <title>A gapless genome sequence of the fungus Botrytis cinerea.</title>
        <authorList>
            <person name="Van Kan J.A."/>
            <person name="Stassen J.H."/>
            <person name="Mosbach A."/>
            <person name="Van Der Lee T.A."/>
            <person name="Faino L."/>
            <person name="Farmer A.D."/>
            <person name="Papasotiriou D.G."/>
            <person name="Zhou S."/>
            <person name="Seidl M.F."/>
            <person name="Cottam E."/>
            <person name="Edel D."/>
            <person name="Hahn M."/>
            <person name="Schwartz D.C."/>
            <person name="Dietrich R.A."/>
            <person name="Widdison S."/>
            <person name="Scalliet G."/>
        </authorList>
    </citation>
    <scope>NUCLEOTIDE SEQUENCE [LARGE SCALE GENOMIC DNA]</scope>
    <source>
        <strain evidence="7 8">B05.10</strain>
    </source>
</reference>
<dbReference type="GO" id="GO:0007034">
    <property type="term" value="P:vacuolar transport"/>
    <property type="evidence" value="ECO:0007669"/>
    <property type="project" value="UniProtKB-ARBA"/>
</dbReference>
<keyword evidence="8" id="KW-1185">Reference proteome</keyword>
<dbReference type="GO" id="GO:0051666">
    <property type="term" value="P:actin cortical patch localization"/>
    <property type="evidence" value="ECO:0007669"/>
    <property type="project" value="TreeGrafter"/>
</dbReference>
<feature type="compositionally biased region" description="Basic residues" evidence="4">
    <location>
        <begin position="11"/>
        <end position="23"/>
    </location>
</feature>
<feature type="compositionally biased region" description="Polar residues" evidence="4">
    <location>
        <begin position="25"/>
        <end position="35"/>
    </location>
</feature>
<dbReference type="InterPro" id="IPR045007">
    <property type="entry name" value="LSB5"/>
</dbReference>
<accession>A0A384K258</accession>
<dbReference type="InterPro" id="IPR044103">
    <property type="entry name" value="GAT_LSB5"/>
</dbReference>
<dbReference type="AlphaFoldDB" id="A0A384K258"/>
<gene>
    <name evidence="7" type="primary">Bclsb5</name>
    <name evidence="7" type="ORF">BCIN_13g05460</name>
</gene>
<dbReference type="VEuPathDB" id="FungiDB:Bcin13g05460"/>
<comment type="subunit">
    <text evidence="1">Component of the ESCRT-0 complex composed of HSE1 and VPS27.</text>
</comment>
<dbReference type="OrthoDB" id="10068368at2759"/>
<reference evidence="7 8" key="2">
    <citation type="journal article" date="2012" name="Eukaryot. Cell">
        <title>Genome update of Botrytis cinerea strains B05.10 and T4.</title>
        <authorList>
            <person name="Staats M."/>
            <person name="van Kan J.A."/>
        </authorList>
    </citation>
    <scope>NUCLEOTIDE SEQUENCE [LARGE SCALE GENOMIC DNA]</scope>
    <source>
        <strain evidence="7 8">B05.10</strain>
    </source>
</reference>
<dbReference type="Gene3D" id="1.20.58.160">
    <property type="match status" value="1"/>
</dbReference>
<evidence type="ECO:0000256" key="1">
    <source>
        <dbReference type="ARBA" id="ARBA00011446"/>
    </source>
</evidence>
<evidence type="ECO:0000259" key="6">
    <source>
        <dbReference type="PROSITE" id="PS50909"/>
    </source>
</evidence>
<evidence type="ECO:0000313" key="7">
    <source>
        <dbReference type="EMBL" id="ATZ56714.1"/>
    </source>
</evidence>
<dbReference type="GO" id="GO:0007015">
    <property type="term" value="P:actin filament organization"/>
    <property type="evidence" value="ECO:0007669"/>
    <property type="project" value="InterPro"/>
</dbReference>
<dbReference type="SMART" id="SM00288">
    <property type="entry name" value="VHS"/>
    <property type="match status" value="1"/>
</dbReference>
<dbReference type="InterPro" id="IPR038425">
    <property type="entry name" value="GAT_sf"/>
</dbReference>
<dbReference type="PROSITE" id="PS50179">
    <property type="entry name" value="VHS"/>
    <property type="match status" value="1"/>
</dbReference>
<evidence type="ECO:0000259" key="5">
    <source>
        <dbReference type="PROSITE" id="PS50179"/>
    </source>
</evidence>
<feature type="domain" description="VHS" evidence="5">
    <location>
        <begin position="81"/>
        <end position="203"/>
    </location>
</feature>
<name>A0A384K258_BOTFB</name>
<dbReference type="GO" id="GO:0006897">
    <property type="term" value="P:endocytosis"/>
    <property type="evidence" value="ECO:0007669"/>
    <property type="project" value="InterPro"/>
</dbReference>
<keyword evidence="3" id="KW-0653">Protein transport</keyword>
<dbReference type="GO" id="GO:0030479">
    <property type="term" value="C:actin cortical patch"/>
    <property type="evidence" value="ECO:0007669"/>
    <property type="project" value="TreeGrafter"/>
</dbReference>
<reference evidence="7 8" key="1">
    <citation type="journal article" date="2011" name="PLoS Genet.">
        <title>Genomic analysis of the necrotrophic fungal pathogens Sclerotinia sclerotiorum and Botrytis cinerea.</title>
        <authorList>
            <person name="Amselem J."/>
            <person name="Cuomo C.A."/>
            <person name="van Kan J.A."/>
            <person name="Viaud M."/>
            <person name="Benito E.P."/>
            <person name="Couloux A."/>
            <person name="Coutinho P.M."/>
            <person name="de Vries R.P."/>
            <person name="Dyer P.S."/>
            <person name="Fillinger S."/>
            <person name="Fournier E."/>
            <person name="Gout L."/>
            <person name="Hahn M."/>
            <person name="Kohn L."/>
            <person name="Lapalu N."/>
            <person name="Plummer K.M."/>
            <person name="Pradier J.M."/>
            <person name="Quevillon E."/>
            <person name="Sharon A."/>
            <person name="Simon A."/>
            <person name="ten Have A."/>
            <person name="Tudzynski B."/>
            <person name="Tudzynski P."/>
            <person name="Wincker P."/>
            <person name="Andrew M."/>
            <person name="Anthouard V."/>
            <person name="Beever R.E."/>
            <person name="Beffa R."/>
            <person name="Benoit I."/>
            <person name="Bouzid O."/>
            <person name="Brault B."/>
            <person name="Chen Z."/>
            <person name="Choquer M."/>
            <person name="Collemare J."/>
            <person name="Cotton P."/>
            <person name="Danchin E.G."/>
            <person name="Da Silva C."/>
            <person name="Gautier A."/>
            <person name="Giraud C."/>
            <person name="Giraud T."/>
            <person name="Gonzalez C."/>
            <person name="Grossetete S."/>
            <person name="Guldener U."/>
            <person name="Henrissat B."/>
            <person name="Howlett B.J."/>
            <person name="Kodira C."/>
            <person name="Kretschmer M."/>
            <person name="Lappartient A."/>
            <person name="Leroch M."/>
            <person name="Levis C."/>
            <person name="Mauceli E."/>
            <person name="Neuveglise C."/>
            <person name="Oeser B."/>
            <person name="Pearson M."/>
            <person name="Poulain J."/>
            <person name="Poussereau N."/>
            <person name="Quesneville H."/>
            <person name="Rascle C."/>
            <person name="Schumacher J."/>
            <person name="Segurens B."/>
            <person name="Sexton A."/>
            <person name="Silva E."/>
            <person name="Sirven C."/>
            <person name="Soanes D.M."/>
            <person name="Talbot N.J."/>
            <person name="Templeton M."/>
            <person name="Yandava C."/>
            <person name="Yarden O."/>
            <person name="Zeng Q."/>
            <person name="Rollins J.A."/>
            <person name="Lebrun M.H."/>
            <person name="Dickman M."/>
        </authorList>
    </citation>
    <scope>NUCLEOTIDE SEQUENCE [LARGE SCALE GENOMIC DNA]</scope>
    <source>
        <strain evidence="7 8">B05.10</strain>
    </source>
</reference>
<evidence type="ECO:0000313" key="8">
    <source>
        <dbReference type="Proteomes" id="UP000001798"/>
    </source>
</evidence>
<dbReference type="InterPro" id="IPR004152">
    <property type="entry name" value="GAT_dom"/>
</dbReference>
<evidence type="ECO:0000256" key="2">
    <source>
        <dbReference type="ARBA" id="ARBA00022448"/>
    </source>
</evidence>
<feature type="region of interest" description="Disordered" evidence="4">
    <location>
        <begin position="217"/>
        <end position="296"/>
    </location>
</feature>
<dbReference type="PROSITE" id="PS50909">
    <property type="entry name" value="GAT"/>
    <property type="match status" value="1"/>
</dbReference>
<dbReference type="PANTHER" id="PTHR47789">
    <property type="entry name" value="LAS SEVENTEEN-BINDING PROTEIN 5"/>
    <property type="match status" value="1"/>
</dbReference>
<dbReference type="GeneID" id="5435296"/>
<dbReference type="SUPFAM" id="SSF48464">
    <property type="entry name" value="ENTH/VHS domain"/>
    <property type="match status" value="1"/>
</dbReference>
<feature type="domain" description="GAT" evidence="6">
    <location>
        <begin position="298"/>
        <end position="386"/>
    </location>
</feature>
<dbReference type="SUPFAM" id="SSF89009">
    <property type="entry name" value="GAT-like domain"/>
    <property type="match status" value="1"/>
</dbReference>
<evidence type="ECO:0000256" key="3">
    <source>
        <dbReference type="ARBA" id="ARBA00022927"/>
    </source>
</evidence>
<feature type="compositionally biased region" description="Acidic residues" evidence="4">
    <location>
        <begin position="468"/>
        <end position="480"/>
    </location>
</feature>
<feature type="region of interest" description="Disordered" evidence="4">
    <location>
        <begin position="415"/>
        <end position="488"/>
    </location>
</feature>
<dbReference type="Pfam" id="PF00790">
    <property type="entry name" value="VHS"/>
    <property type="match status" value="1"/>
</dbReference>
<dbReference type="RefSeq" id="XP_024552697.1">
    <property type="nucleotide sequence ID" value="XM_024696883.1"/>
</dbReference>
<keyword evidence="2" id="KW-0813">Transport</keyword>
<organism evidence="7 8">
    <name type="scientific">Botryotinia fuckeliana (strain B05.10)</name>
    <name type="common">Noble rot fungus</name>
    <name type="synonym">Botrytis cinerea</name>
    <dbReference type="NCBI Taxonomy" id="332648"/>
    <lineage>
        <taxon>Eukaryota</taxon>
        <taxon>Fungi</taxon>
        <taxon>Dikarya</taxon>
        <taxon>Ascomycota</taxon>
        <taxon>Pezizomycotina</taxon>
        <taxon>Leotiomycetes</taxon>
        <taxon>Helotiales</taxon>
        <taxon>Sclerotiniaceae</taxon>
        <taxon>Botrytis</taxon>
    </lineage>
</organism>
<feature type="compositionally biased region" description="Low complexity" evidence="4">
    <location>
        <begin position="234"/>
        <end position="263"/>
    </location>
</feature>
<feature type="region of interest" description="Disordered" evidence="4">
    <location>
        <begin position="1"/>
        <end position="36"/>
    </location>
</feature>
<protein>
    <submittedName>
        <fullName evidence="7">Bclsb5</fullName>
    </submittedName>
</protein>
<proteinExistence type="predicted"/>
<dbReference type="EMBL" id="CP009817">
    <property type="protein sequence ID" value="ATZ56714.1"/>
    <property type="molecule type" value="Genomic_DNA"/>
</dbReference>
<dbReference type="GO" id="GO:0035091">
    <property type="term" value="F:phosphatidylinositol binding"/>
    <property type="evidence" value="ECO:0007669"/>
    <property type="project" value="InterPro"/>
</dbReference>
<evidence type="ECO:0000256" key="4">
    <source>
        <dbReference type="SAM" id="MobiDB-lite"/>
    </source>
</evidence>
<dbReference type="CDD" id="cd14232">
    <property type="entry name" value="GAT_LSB5"/>
    <property type="match status" value="1"/>
</dbReference>
<dbReference type="InterPro" id="IPR002014">
    <property type="entry name" value="VHS_dom"/>
</dbReference>
<sequence length="488" mass="54681">MSSCNGEHGSRSAKRKLQRRHARSYTASYIPSEPQSDYFHRGHVGNLLFGRQKTTKTEELIYVRRKQKKPYSAVTVAIERLTSEENEDGAYGGIPDLVDVIKLQSTGPREATRALRKKLKYGNVQRQLRALEILDGLVQNAGPKFEHVFASDDAFLERLRVCGVSSTSDPAVKAKCRELFRGWAVKYKKVSGMEDVVNLLHALPDTRKVVTQDRSKVLRETEENPFQDDELEEPSTPSSSKPGPSKAEPSHSRQSSLTTASASTRERASSIMSGSAKKVKKDDKKDKKKKHKPFNLEAEKEAMKAAIAESTVASTNLLNALRHIDREKERISENRMASQYFDTCKLLRRKILRYIQHVEAEEWLGGLLHANDGLVNALMTFEQLDRSIDADSDSDDEMAEQAHLFKMAEINNAERRAERGASDSTTQQLHSLALGTGPLTGPHSPTKPAHRPAPPTPVQSTYPRAQESEESEDEEDENDPFADRNAFD</sequence>
<dbReference type="Proteomes" id="UP000001798">
    <property type="component" value="Chromosome 13"/>
</dbReference>
<dbReference type="PANTHER" id="PTHR47789:SF1">
    <property type="entry name" value="LAS SEVENTEEN-BINDING PROTEIN 5"/>
    <property type="match status" value="1"/>
</dbReference>
<dbReference type="GO" id="GO:0043130">
    <property type="term" value="F:ubiquitin binding"/>
    <property type="evidence" value="ECO:0007669"/>
    <property type="project" value="InterPro"/>
</dbReference>